<dbReference type="EMBL" id="CAJNAS010000011">
    <property type="protein sequence ID" value="CAE6913387.1"/>
    <property type="molecule type" value="Genomic_DNA"/>
</dbReference>
<sequence length="78" mass="8153">MTHGGALAGRSMKTAWVCDPRTGTCISSPEYAGKAVMAVHANAHICTANLGNSLQSLLLKRVTGLALADFLSRILKIA</sequence>
<accession>A0A9N8QYV9</accession>
<evidence type="ECO:0000313" key="2">
    <source>
        <dbReference type="Proteomes" id="UP000675121"/>
    </source>
</evidence>
<dbReference type="AlphaFoldDB" id="A0A9N8QYV9"/>
<reference evidence="1" key="1">
    <citation type="submission" date="2021-02" db="EMBL/GenBank/DDBJ databases">
        <authorList>
            <person name="Vanwijnsberghe S."/>
        </authorList>
    </citation>
    <scope>NUCLEOTIDE SEQUENCE</scope>
    <source>
        <strain evidence="1">R-70211</strain>
    </source>
</reference>
<keyword evidence="2" id="KW-1185">Reference proteome</keyword>
<gene>
    <name evidence="1" type="ORF">R70211_04051</name>
</gene>
<comment type="caution">
    <text evidence="1">The sequence shown here is derived from an EMBL/GenBank/DDBJ whole genome shotgun (WGS) entry which is preliminary data.</text>
</comment>
<organism evidence="1 2">
    <name type="scientific">Paraburkholderia domus</name>
    <dbReference type="NCBI Taxonomy" id="2793075"/>
    <lineage>
        <taxon>Bacteria</taxon>
        <taxon>Pseudomonadati</taxon>
        <taxon>Pseudomonadota</taxon>
        <taxon>Betaproteobacteria</taxon>
        <taxon>Burkholderiales</taxon>
        <taxon>Burkholderiaceae</taxon>
        <taxon>Paraburkholderia</taxon>
    </lineage>
</organism>
<protein>
    <submittedName>
        <fullName evidence="1">Uncharacterized protein</fullName>
    </submittedName>
</protein>
<dbReference type="Proteomes" id="UP000675121">
    <property type="component" value="Unassembled WGS sequence"/>
</dbReference>
<name>A0A9N8QYV9_9BURK</name>
<evidence type="ECO:0000313" key="1">
    <source>
        <dbReference type="EMBL" id="CAE6913387.1"/>
    </source>
</evidence>
<proteinExistence type="predicted"/>